<dbReference type="RefSeq" id="WP_160332479.1">
    <property type="nucleotide sequence ID" value="NZ_CATKDJ010000035.1"/>
</dbReference>
<proteinExistence type="predicted"/>
<keyword evidence="4" id="KW-0862">Zinc</keyword>
<keyword evidence="3" id="KW-0479">Metal-binding</keyword>
<keyword evidence="2" id="KW-0235">DNA replication</keyword>
<evidence type="ECO:0000256" key="2">
    <source>
        <dbReference type="ARBA" id="ARBA00022705"/>
    </source>
</evidence>
<dbReference type="Pfam" id="PF06156">
    <property type="entry name" value="YabA"/>
    <property type="match status" value="1"/>
</dbReference>
<keyword evidence="1" id="KW-0963">Cytoplasm</keyword>
<keyword evidence="10" id="KW-1185">Reference proteome</keyword>
<protein>
    <submittedName>
        <fullName evidence="6">DUF972 family protein</fullName>
    </submittedName>
</protein>
<dbReference type="Proteomes" id="UP000563349">
    <property type="component" value="Unassembled WGS sequence"/>
</dbReference>
<evidence type="ECO:0000256" key="5">
    <source>
        <dbReference type="ARBA" id="ARBA00022880"/>
    </source>
</evidence>
<dbReference type="AlphaFoldDB" id="A0A7X3G7P0"/>
<dbReference type="OrthoDB" id="2112130at2"/>
<accession>A0A7X3G7P0</accession>
<dbReference type="Proteomes" id="UP000461595">
    <property type="component" value="Unassembled WGS sequence"/>
</dbReference>
<dbReference type="PIRSF" id="PIRSF021439">
    <property type="entry name" value="DUF972"/>
    <property type="match status" value="1"/>
</dbReference>
<dbReference type="Proteomes" id="UP000589521">
    <property type="component" value="Unassembled WGS sequence"/>
</dbReference>
<evidence type="ECO:0000313" key="10">
    <source>
        <dbReference type="Proteomes" id="UP000563349"/>
    </source>
</evidence>
<dbReference type="EMBL" id="WSRS01000018">
    <property type="protein sequence ID" value="MVX58665.1"/>
    <property type="molecule type" value="Genomic_DNA"/>
</dbReference>
<reference evidence="10 11" key="2">
    <citation type="submission" date="2020-07" db="EMBL/GenBank/DDBJ databases">
        <title>MOT database genomes.</title>
        <authorList>
            <person name="Joseph S."/>
            <person name="Aduse-Opoku J."/>
            <person name="Hashim A."/>
            <person name="Wade W."/>
            <person name="Curtis M."/>
        </authorList>
    </citation>
    <scope>NUCLEOTIDE SEQUENCE [LARGE SCALE GENOMIC DNA]</scope>
    <source>
        <strain evidence="7 10">CCW311</strain>
        <strain evidence="8 11">STR</strain>
    </source>
</reference>
<dbReference type="GO" id="GO:0006260">
    <property type="term" value="P:DNA replication"/>
    <property type="evidence" value="ECO:0007669"/>
    <property type="project" value="UniProtKB-KW"/>
</dbReference>
<evidence type="ECO:0000313" key="9">
    <source>
        <dbReference type="Proteomes" id="UP000461595"/>
    </source>
</evidence>
<evidence type="ECO:0000313" key="8">
    <source>
        <dbReference type="EMBL" id="NYS97005.1"/>
    </source>
</evidence>
<dbReference type="EMBL" id="JACBYG010000015">
    <property type="protein sequence ID" value="NYS48782.1"/>
    <property type="molecule type" value="Genomic_DNA"/>
</dbReference>
<evidence type="ECO:0000256" key="4">
    <source>
        <dbReference type="ARBA" id="ARBA00022833"/>
    </source>
</evidence>
<keyword evidence="5" id="KW-0236">DNA replication inhibitor</keyword>
<sequence>MEKKDILVTLDNFSNHLIRTLNELESMKVAVRESIEENTLLRLENEKLRERLSQVETGEPEKPFKQREGLHRIYLDGFHVCTYFYGQQREGECAFCDELLFRG</sequence>
<dbReference type="InterPro" id="IPR010377">
    <property type="entry name" value="YabA"/>
</dbReference>
<evidence type="ECO:0000256" key="1">
    <source>
        <dbReference type="ARBA" id="ARBA00022490"/>
    </source>
</evidence>
<evidence type="ECO:0000313" key="11">
    <source>
        <dbReference type="Proteomes" id="UP000589521"/>
    </source>
</evidence>
<evidence type="ECO:0000313" key="6">
    <source>
        <dbReference type="EMBL" id="MVX58665.1"/>
    </source>
</evidence>
<organism evidence="6 9">
    <name type="scientific">Streptococcus danieliae</name>
    <dbReference type="NCBI Taxonomy" id="747656"/>
    <lineage>
        <taxon>Bacteria</taxon>
        <taxon>Bacillati</taxon>
        <taxon>Bacillota</taxon>
        <taxon>Bacilli</taxon>
        <taxon>Lactobacillales</taxon>
        <taxon>Streptococcaceae</taxon>
        <taxon>Streptococcus</taxon>
    </lineage>
</organism>
<dbReference type="EMBL" id="JACBXX010000153">
    <property type="protein sequence ID" value="NYS97005.1"/>
    <property type="molecule type" value="Genomic_DNA"/>
</dbReference>
<dbReference type="GO" id="GO:0008156">
    <property type="term" value="P:negative regulation of DNA replication"/>
    <property type="evidence" value="ECO:0007669"/>
    <property type="project" value="UniProtKB-KW"/>
</dbReference>
<gene>
    <name evidence="6" type="ORF">E5983_03240</name>
    <name evidence="7" type="ORF">HZY93_02130</name>
    <name evidence="8" type="ORF">HZY94_07445</name>
</gene>
<name>A0A7X3G7P0_9STRE</name>
<dbReference type="GO" id="GO:0046872">
    <property type="term" value="F:metal ion binding"/>
    <property type="evidence" value="ECO:0007669"/>
    <property type="project" value="UniProtKB-KW"/>
</dbReference>
<evidence type="ECO:0000313" key="7">
    <source>
        <dbReference type="EMBL" id="NYS48782.1"/>
    </source>
</evidence>
<reference evidence="6 9" key="1">
    <citation type="submission" date="2019-12" db="EMBL/GenBank/DDBJ databases">
        <title>Microbes associate with the intestines of laboratory mice.</title>
        <authorList>
            <person name="Navarre W."/>
            <person name="Wong E."/>
        </authorList>
    </citation>
    <scope>NUCLEOTIDE SEQUENCE [LARGE SCALE GENOMIC DNA]</scope>
    <source>
        <strain evidence="6 9">NM51_B2-22</strain>
    </source>
</reference>
<evidence type="ECO:0000256" key="3">
    <source>
        <dbReference type="ARBA" id="ARBA00022723"/>
    </source>
</evidence>
<comment type="caution">
    <text evidence="6">The sequence shown here is derived from an EMBL/GenBank/DDBJ whole genome shotgun (WGS) entry which is preliminary data.</text>
</comment>